<name>A0A7J7L229_9MAGN</name>
<organism evidence="2 3">
    <name type="scientific">Kingdonia uniflora</name>
    <dbReference type="NCBI Taxonomy" id="39325"/>
    <lineage>
        <taxon>Eukaryota</taxon>
        <taxon>Viridiplantae</taxon>
        <taxon>Streptophyta</taxon>
        <taxon>Embryophyta</taxon>
        <taxon>Tracheophyta</taxon>
        <taxon>Spermatophyta</taxon>
        <taxon>Magnoliopsida</taxon>
        <taxon>Ranunculales</taxon>
        <taxon>Circaeasteraceae</taxon>
        <taxon>Kingdonia</taxon>
    </lineage>
</organism>
<dbReference type="Proteomes" id="UP000541444">
    <property type="component" value="Unassembled WGS sequence"/>
</dbReference>
<proteinExistence type="predicted"/>
<protein>
    <recommendedName>
        <fullName evidence="1">Transposase MuDR plant domain-containing protein</fullName>
    </recommendedName>
</protein>
<comment type="caution">
    <text evidence="2">The sequence shown here is derived from an EMBL/GenBank/DDBJ whole genome shotgun (WGS) entry which is preliminary data.</text>
</comment>
<evidence type="ECO:0000313" key="3">
    <source>
        <dbReference type="Proteomes" id="UP000541444"/>
    </source>
</evidence>
<accession>A0A7J7L229</accession>
<dbReference type="AlphaFoldDB" id="A0A7J7L229"/>
<evidence type="ECO:0000313" key="2">
    <source>
        <dbReference type="EMBL" id="KAF6136686.1"/>
    </source>
</evidence>
<evidence type="ECO:0000259" key="1">
    <source>
        <dbReference type="Pfam" id="PF03108"/>
    </source>
</evidence>
<gene>
    <name evidence="2" type="ORF">GIB67_018689</name>
</gene>
<sequence>YLPRTPRTLFFDFRSSSKGLSTTKDIGSGRGLFTTKAGGPLWHNSFPNPKPEYRGYPETNGRGIDPRRLGPLVDDDDVPQSNYSFETIHIDISPSNEPNIPQSNVHLSNEPVLTNVSQSNELFQTIPTDVHISNEPCISQSNIHLLNELAITNVPPSNEPLLTNVPLSTEPELIIGQPETSAVFQFEPQPELVKDLLDFWFKSAAYTEDPYDFSKEFNIGDLYRDRIEHKNHIRTYVVVNKFNLEHVMSNEFKIMVHCKGHKCFWRIYAARLPGSPLFRVSTYCPMHTCIRVEIECENAYKAVSSRWVA</sequence>
<dbReference type="Pfam" id="PF03108">
    <property type="entry name" value="DBD_Tnp_Mut"/>
    <property type="match status" value="1"/>
</dbReference>
<reference evidence="2 3" key="1">
    <citation type="journal article" date="2020" name="IScience">
        <title>Genome Sequencing of the Endangered Kingdonia uniflora (Circaeasteraceae, Ranunculales) Reveals Potential Mechanisms of Evolutionary Specialization.</title>
        <authorList>
            <person name="Sun Y."/>
            <person name="Deng T."/>
            <person name="Zhang A."/>
            <person name="Moore M.J."/>
            <person name="Landis J.B."/>
            <person name="Lin N."/>
            <person name="Zhang H."/>
            <person name="Zhang X."/>
            <person name="Huang J."/>
            <person name="Zhang X."/>
            <person name="Sun H."/>
            <person name="Wang H."/>
        </authorList>
    </citation>
    <scope>NUCLEOTIDE SEQUENCE [LARGE SCALE GENOMIC DNA]</scope>
    <source>
        <strain evidence="2">TB1705</strain>
        <tissue evidence="2">Leaf</tissue>
    </source>
</reference>
<dbReference type="InterPro" id="IPR004332">
    <property type="entry name" value="Transposase_MuDR"/>
</dbReference>
<keyword evidence="3" id="KW-1185">Reference proteome</keyword>
<feature type="domain" description="Transposase MuDR plant" evidence="1">
    <location>
        <begin position="219"/>
        <end position="280"/>
    </location>
</feature>
<dbReference type="EMBL" id="JACGCM010002684">
    <property type="protein sequence ID" value="KAF6136686.1"/>
    <property type="molecule type" value="Genomic_DNA"/>
</dbReference>
<feature type="non-terminal residue" evidence="2">
    <location>
        <position position="1"/>
    </location>
</feature>